<evidence type="ECO:0000313" key="2">
    <source>
        <dbReference type="Proteomes" id="UP001172386"/>
    </source>
</evidence>
<reference evidence="1" key="1">
    <citation type="submission" date="2022-10" db="EMBL/GenBank/DDBJ databases">
        <title>Culturing micro-colonial fungi from biological soil crusts in the Mojave desert and describing Neophaeococcomyces mojavensis, and introducing the new genera and species Taxawa tesnikishii.</title>
        <authorList>
            <person name="Kurbessoian T."/>
            <person name="Stajich J.E."/>
        </authorList>
    </citation>
    <scope>NUCLEOTIDE SEQUENCE</scope>
    <source>
        <strain evidence="1">JES_112</strain>
    </source>
</reference>
<dbReference type="Proteomes" id="UP001172386">
    <property type="component" value="Unassembled WGS sequence"/>
</dbReference>
<organism evidence="1 2">
    <name type="scientific">Neophaeococcomyces mojaviensis</name>
    <dbReference type="NCBI Taxonomy" id="3383035"/>
    <lineage>
        <taxon>Eukaryota</taxon>
        <taxon>Fungi</taxon>
        <taxon>Dikarya</taxon>
        <taxon>Ascomycota</taxon>
        <taxon>Pezizomycotina</taxon>
        <taxon>Eurotiomycetes</taxon>
        <taxon>Chaetothyriomycetidae</taxon>
        <taxon>Chaetothyriales</taxon>
        <taxon>Chaetothyriales incertae sedis</taxon>
        <taxon>Neophaeococcomyces</taxon>
    </lineage>
</organism>
<accession>A0ACC3A1A2</accession>
<name>A0ACC3A1A2_9EURO</name>
<sequence length="119" mass="13875">MRPVSKRMGRVKAQVTKPSGESDFWDEMNRREKWDRVFKRKIQTTTAVKSNSDNGHAEMEQLEVEKQEEDKRRLEWDAQQAKIALLDVLDVDEAEPNVELRDQFYAKAVRDLEGLEGPA</sequence>
<proteinExistence type="predicted"/>
<gene>
    <name evidence="1" type="ORF">H2198_006987</name>
</gene>
<dbReference type="EMBL" id="JAPDRQ010000138">
    <property type="protein sequence ID" value="KAJ9653878.1"/>
    <property type="molecule type" value="Genomic_DNA"/>
</dbReference>
<keyword evidence="2" id="KW-1185">Reference proteome</keyword>
<comment type="caution">
    <text evidence="1">The sequence shown here is derived from an EMBL/GenBank/DDBJ whole genome shotgun (WGS) entry which is preliminary data.</text>
</comment>
<evidence type="ECO:0000313" key="1">
    <source>
        <dbReference type="EMBL" id="KAJ9653878.1"/>
    </source>
</evidence>
<protein>
    <submittedName>
        <fullName evidence="1">Uncharacterized protein</fullName>
    </submittedName>
</protein>